<evidence type="ECO:0000256" key="8">
    <source>
        <dbReference type="ARBA" id="ARBA00022807"/>
    </source>
</evidence>
<feature type="active site" evidence="9 10">
    <location>
        <position position="80"/>
    </location>
</feature>
<evidence type="ECO:0000256" key="5">
    <source>
        <dbReference type="ARBA" id="ARBA00022490"/>
    </source>
</evidence>
<dbReference type="HAMAP" id="MF_00417">
    <property type="entry name" value="Pyrrolid_peptidase"/>
    <property type="match status" value="1"/>
</dbReference>
<dbReference type="PROSITE" id="PS01334">
    <property type="entry name" value="PYRASE_CYS"/>
    <property type="match status" value="1"/>
</dbReference>
<feature type="active site" evidence="9">
    <location>
        <position position="166"/>
    </location>
</feature>
<dbReference type="PRINTS" id="PR00706">
    <property type="entry name" value="PYROGLUPTASE"/>
</dbReference>
<evidence type="ECO:0000256" key="6">
    <source>
        <dbReference type="ARBA" id="ARBA00022670"/>
    </source>
</evidence>
<feature type="active site" evidence="9 11">
    <location>
        <position position="142"/>
    </location>
</feature>
<evidence type="ECO:0000313" key="12">
    <source>
        <dbReference type="EMBL" id="MRX54746.1"/>
    </source>
</evidence>
<evidence type="ECO:0000313" key="13">
    <source>
        <dbReference type="Proteomes" id="UP000441585"/>
    </source>
</evidence>
<dbReference type="RefSeq" id="WP_070876088.1">
    <property type="nucleotide sequence ID" value="NZ_CAJGAA010000002.1"/>
</dbReference>
<evidence type="ECO:0000256" key="2">
    <source>
        <dbReference type="ARBA" id="ARBA00002280"/>
    </source>
</evidence>
<dbReference type="SUPFAM" id="SSF53182">
    <property type="entry name" value="Pyrrolidone carboxyl peptidase (pyroglutamate aminopeptidase)"/>
    <property type="match status" value="1"/>
</dbReference>
<comment type="similarity">
    <text evidence="4 9">Belongs to the peptidase C15 family.</text>
</comment>
<comment type="subcellular location">
    <subcellularLocation>
        <location evidence="3 9">Cytoplasm</location>
    </subcellularLocation>
</comment>
<dbReference type="AlphaFoldDB" id="A0A6I2MCL4"/>
<keyword evidence="6 9" id="KW-0645">Protease</keyword>
<comment type="subunit">
    <text evidence="9">Homotetramer.</text>
</comment>
<dbReference type="Gene3D" id="3.40.630.20">
    <property type="entry name" value="Peptidase C15, pyroglutamyl peptidase I-like"/>
    <property type="match status" value="1"/>
</dbReference>
<comment type="caution">
    <text evidence="12">The sequence shown here is derived from an EMBL/GenBank/DDBJ whole genome shotgun (WGS) entry which is preliminary data.</text>
</comment>
<dbReference type="CDD" id="cd00501">
    <property type="entry name" value="Peptidase_C15"/>
    <property type="match status" value="1"/>
</dbReference>
<dbReference type="PIRSF" id="PIRSF015592">
    <property type="entry name" value="Prld-crbxl_pptds"/>
    <property type="match status" value="1"/>
</dbReference>
<dbReference type="NCBIfam" id="NF009676">
    <property type="entry name" value="PRK13197.1"/>
    <property type="match status" value="1"/>
</dbReference>
<accession>A0A6I2MCL4</accession>
<dbReference type="Proteomes" id="UP000441585">
    <property type="component" value="Unassembled WGS sequence"/>
</dbReference>
<name>A0A6I2MCL4_9BACI</name>
<keyword evidence="7 9" id="KW-0378">Hydrolase</keyword>
<evidence type="ECO:0000256" key="9">
    <source>
        <dbReference type="HAMAP-Rule" id="MF_00417"/>
    </source>
</evidence>
<sequence length="202" mass="22735">MKKVLLTGFEPFLHYTINPTAQIAEHLHRQTIGHYEICGKVLPVQFSKTWEQCLLHIEEEKPDAVLMLGLAAGRYKITPERVAINCADGEKDNEGMVKQDEIIQTEGPAAYFSTLPIRTFVNVLQERGIPAEISNTAGTYLCNYIMYQAIHYFKQLNQNIPSGFIHVPASHKLALEIGNVPSFSQHDLTEAVSVMIQHLSEM</sequence>
<evidence type="ECO:0000256" key="3">
    <source>
        <dbReference type="ARBA" id="ARBA00004496"/>
    </source>
</evidence>
<dbReference type="InterPro" id="IPR000816">
    <property type="entry name" value="Peptidase_C15"/>
</dbReference>
<proteinExistence type="inferred from homology"/>
<dbReference type="GO" id="GO:0006508">
    <property type="term" value="P:proteolysis"/>
    <property type="evidence" value="ECO:0007669"/>
    <property type="project" value="UniProtKB-KW"/>
</dbReference>
<dbReference type="GO" id="GO:0016920">
    <property type="term" value="F:pyroglutamyl-peptidase activity"/>
    <property type="evidence" value="ECO:0007669"/>
    <property type="project" value="UniProtKB-UniRule"/>
</dbReference>
<keyword evidence="13" id="KW-1185">Reference proteome</keyword>
<dbReference type="InterPro" id="IPR016125">
    <property type="entry name" value="Peptidase_C15-like"/>
</dbReference>
<evidence type="ECO:0000256" key="10">
    <source>
        <dbReference type="PROSITE-ProRule" id="PRU10076"/>
    </source>
</evidence>
<protein>
    <recommendedName>
        <fullName evidence="9">Pyrrolidone-carboxylate peptidase</fullName>
        <ecNumber evidence="9">3.4.19.3</ecNumber>
    </recommendedName>
    <alternativeName>
        <fullName evidence="9">5-oxoprolyl-peptidase</fullName>
    </alternativeName>
    <alternativeName>
        <fullName evidence="9">Pyroglutamyl-peptidase I</fullName>
        <shortName evidence="9">PGP-I</shortName>
        <shortName evidence="9">Pyrase</shortName>
    </alternativeName>
</protein>
<dbReference type="PROSITE" id="PS01333">
    <property type="entry name" value="PYRASE_GLU"/>
    <property type="match status" value="1"/>
</dbReference>
<dbReference type="InterPro" id="IPR036440">
    <property type="entry name" value="Peptidase_C15-like_sf"/>
</dbReference>
<dbReference type="InterPro" id="IPR029762">
    <property type="entry name" value="PGP-I_bact-type"/>
</dbReference>
<dbReference type="EMBL" id="WKKF01000002">
    <property type="protein sequence ID" value="MRX54746.1"/>
    <property type="molecule type" value="Genomic_DNA"/>
</dbReference>
<evidence type="ECO:0000256" key="1">
    <source>
        <dbReference type="ARBA" id="ARBA00001770"/>
    </source>
</evidence>
<keyword evidence="5 9" id="KW-0963">Cytoplasm</keyword>
<evidence type="ECO:0000256" key="4">
    <source>
        <dbReference type="ARBA" id="ARBA00006641"/>
    </source>
</evidence>
<dbReference type="Pfam" id="PF01470">
    <property type="entry name" value="Peptidase_C15"/>
    <property type="match status" value="1"/>
</dbReference>
<comment type="catalytic activity">
    <reaction evidence="1 9 10">
        <text>Release of an N-terminal pyroglutamyl group from a polypeptide, the second amino acid generally not being Pro.</text>
        <dbReference type="EC" id="3.4.19.3"/>
    </reaction>
</comment>
<dbReference type="PANTHER" id="PTHR23402:SF1">
    <property type="entry name" value="PYROGLUTAMYL-PEPTIDASE I"/>
    <property type="match status" value="1"/>
</dbReference>
<dbReference type="GO" id="GO:0005829">
    <property type="term" value="C:cytosol"/>
    <property type="evidence" value="ECO:0007669"/>
    <property type="project" value="InterPro"/>
</dbReference>
<dbReference type="InterPro" id="IPR033694">
    <property type="entry name" value="PGPEP1_Cys_AS"/>
</dbReference>
<keyword evidence="8 9" id="KW-0788">Thiol protease</keyword>
<evidence type="ECO:0000256" key="11">
    <source>
        <dbReference type="PROSITE-ProRule" id="PRU10077"/>
    </source>
</evidence>
<organism evidence="12 13">
    <name type="scientific">Metabacillus idriensis</name>
    <dbReference type="NCBI Taxonomy" id="324768"/>
    <lineage>
        <taxon>Bacteria</taxon>
        <taxon>Bacillati</taxon>
        <taxon>Bacillota</taxon>
        <taxon>Bacilli</taxon>
        <taxon>Bacillales</taxon>
        <taxon>Bacillaceae</taxon>
        <taxon>Metabacillus</taxon>
    </lineage>
</organism>
<dbReference type="InterPro" id="IPR033693">
    <property type="entry name" value="PGPEP1_Glu_AS"/>
</dbReference>
<dbReference type="EC" id="3.4.19.3" evidence="9"/>
<evidence type="ECO:0000256" key="7">
    <source>
        <dbReference type="ARBA" id="ARBA00022801"/>
    </source>
</evidence>
<gene>
    <name evidence="9" type="primary">pcp</name>
    <name evidence="12" type="ORF">GJU41_12255</name>
</gene>
<dbReference type="PANTHER" id="PTHR23402">
    <property type="entry name" value="PROTEASE FAMILY C15 PYROGLUTAMYL-PEPTIDASE I-RELATED"/>
    <property type="match status" value="1"/>
</dbReference>
<reference evidence="12 13" key="1">
    <citation type="submission" date="2019-11" db="EMBL/GenBank/DDBJ databases">
        <title>Bacillus idriensis genome.</title>
        <authorList>
            <person name="Konopka E.N."/>
            <person name="Newman J.D."/>
        </authorList>
    </citation>
    <scope>NUCLEOTIDE SEQUENCE [LARGE SCALE GENOMIC DNA]</scope>
    <source>
        <strain evidence="12 13">DSM 19097</strain>
    </source>
</reference>
<comment type="function">
    <text evidence="2 9">Removes 5-oxoproline from various penultimate amino acid residues except L-proline.</text>
</comment>